<feature type="chain" id="PRO_5045134806" evidence="2">
    <location>
        <begin position="27"/>
        <end position="122"/>
    </location>
</feature>
<sequence length="122" mass="12807">MKYTTIIAQSIAASVLALGLAAQASAVEETHTRVEVGSPAHGGTMEGYRIVQVEKEPGTSYQGASNDQLPSKVGNPMLGGNSEGLHRHNIEFVGAVDNTDHSASSDQNSLKMDLELRSGTRG</sequence>
<evidence type="ECO:0000313" key="3">
    <source>
        <dbReference type="EMBL" id="MDR5906599.1"/>
    </source>
</evidence>
<dbReference type="RefSeq" id="WP_309723180.1">
    <property type="nucleotide sequence ID" value="NZ_JARWAM010000010.1"/>
</dbReference>
<evidence type="ECO:0000313" key="4">
    <source>
        <dbReference type="Proteomes" id="UP001251374"/>
    </source>
</evidence>
<reference evidence="3 4" key="1">
    <citation type="submission" date="2023-04" db="EMBL/GenBank/DDBJ databases">
        <title>A long-awaited taxogenomic arrangement of the family Halomonadaceae.</title>
        <authorList>
            <person name="De La Haba R."/>
            <person name="Chuvochina M."/>
            <person name="Wittouck S."/>
            <person name="Arahal D.R."/>
            <person name="Sanchez-Porro C."/>
            <person name="Hugenholtz P."/>
            <person name="Ventosa A."/>
        </authorList>
    </citation>
    <scope>NUCLEOTIDE SEQUENCE [LARGE SCALE GENOMIC DNA]</scope>
    <source>
        <strain evidence="3 4">DSM 26770</strain>
    </source>
</reference>
<feature type="signal peptide" evidence="2">
    <location>
        <begin position="1"/>
        <end position="26"/>
    </location>
</feature>
<feature type="region of interest" description="Disordered" evidence="1">
    <location>
        <begin position="97"/>
        <end position="122"/>
    </location>
</feature>
<protein>
    <submittedName>
        <fullName evidence="3">Uncharacterized protein</fullName>
    </submittedName>
</protein>
<name>A0ABU1HIJ2_9GAMM</name>
<feature type="compositionally biased region" description="Polar residues" evidence="1">
    <location>
        <begin position="101"/>
        <end position="110"/>
    </location>
</feature>
<feature type="region of interest" description="Disordered" evidence="1">
    <location>
        <begin position="58"/>
        <end position="84"/>
    </location>
</feature>
<organism evidence="3 4">
    <name type="scientific">Franzmannia qiaohouensis</name>
    <dbReference type="NCBI Taxonomy" id="1329370"/>
    <lineage>
        <taxon>Bacteria</taxon>
        <taxon>Pseudomonadati</taxon>
        <taxon>Pseudomonadota</taxon>
        <taxon>Gammaproteobacteria</taxon>
        <taxon>Oceanospirillales</taxon>
        <taxon>Halomonadaceae</taxon>
        <taxon>Franzmannia</taxon>
    </lineage>
</organism>
<feature type="compositionally biased region" description="Polar residues" evidence="1">
    <location>
        <begin position="59"/>
        <end position="69"/>
    </location>
</feature>
<accession>A0ABU1HIJ2</accession>
<keyword evidence="2" id="KW-0732">Signal</keyword>
<dbReference type="EMBL" id="JARWAM010000010">
    <property type="protein sequence ID" value="MDR5906599.1"/>
    <property type="molecule type" value="Genomic_DNA"/>
</dbReference>
<feature type="compositionally biased region" description="Basic and acidic residues" evidence="1">
    <location>
        <begin position="112"/>
        <end position="122"/>
    </location>
</feature>
<evidence type="ECO:0000256" key="1">
    <source>
        <dbReference type="SAM" id="MobiDB-lite"/>
    </source>
</evidence>
<keyword evidence="4" id="KW-1185">Reference proteome</keyword>
<gene>
    <name evidence="3" type="ORF">QC821_15080</name>
</gene>
<comment type="caution">
    <text evidence="3">The sequence shown here is derived from an EMBL/GenBank/DDBJ whole genome shotgun (WGS) entry which is preliminary data.</text>
</comment>
<evidence type="ECO:0000256" key="2">
    <source>
        <dbReference type="SAM" id="SignalP"/>
    </source>
</evidence>
<proteinExistence type="predicted"/>
<dbReference type="Proteomes" id="UP001251374">
    <property type="component" value="Unassembled WGS sequence"/>
</dbReference>